<dbReference type="InterPro" id="IPR027413">
    <property type="entry name" value="GROEL-like_equatorial_sf"/>
</dbReference>
<dbReference type="GO" id="GO:0005524">
    <property type="term" value="F:ATP binding"/>
    <property type="evidence" value="ECO:0007669"/>
    <property type="project" value="InterPro"/>
</dbReference>
<organism evidence="1">
    <name type="scientific">Cladocopium goreaui</name>
    <dbReference type="NCBI Taxonomy" id="2562237"/>
    <lineage>
        <taxon>Eukaryota</taxon>
        <taxon>Sar</taxon>
        <taxon>Alveolata</taxon>
        <taxon>Dinophyceae</taxon>
        <taxon>Suessiales</taxon>
        <taxon>Symbiodiniaceae</taxon>
        <taxon>Cladocopium</taxon>
    </lineage>
</organism>
<reference evidence="2 3" key="2">
    <citation type="submission" date="2024-05" db="EMBL/GenBank/DDBJ databases">
        <authorList>
            <person name="Chen Y."/>
            <person name="Shah S."/>
            <person name="Dougan E. K."/>
            <person name="Thang M."/>
            <person name="Chan C."/>
        </authorList>
    </citation>
    <scope>NUCLEOTIDE SEQUENCE [LARGE SCALE GENOMIC DNA]</scope>
</reference>
<dbReference type="InterPro" id="IPR027410">
    <property type="entry name" value="TCP-1-like_intermed_sf"/>
</dbReference>
<accession>A0A9P1CC09</accession>
<dbReference type="GO" id="GO:0032502">
    <property type="term" value="P:developmental process"/>
    <property type="evidence" value="ECO:0007669"/>
    <property type="project" value="TreeGrafter"/>
</dbReference>
<dbReference type="PANTHER" id="PTHR46787:SF1">
    <property type="entry name" value="MOLECULAR CHAPERONE MKKS"/>
    <property type="match status" value="1"/>
</dbReference>
<dbReference type="Pfam" id="PF00118">
    <property type="entry name" value="Cpn60_TCP1"/>
    <property type="match status" value="1"/>
</dbReference>
<dbReference type="AlphaFoldDB" id="A0A9P1CC09"/>
<dbReference type="GO" id="GO:0005634">
    <property type="term" value="C:nucleus"/>
    <property type="evidence" value="ECO:0007669"/>
    <property type="project" value="TreeGrafter"/>
</dbReference>
<dbReference type="GO" id="GO:0005737">
    <property type="term" value="C:cytoplasm"/>
    <property type="evidence" value="ECO:0007669"/>
    <property type="project" value="TreeGrafter"/>
</dbReference>
<protein>
    <submittedName>
        <fullName evidence="2">Molecular chaperone MKKS (McKusick-Kaufman/Bardet-Biedl syndromes putative chaperonin) (Protein Bbs6 homolog)</fullName>
    </submittedName>
</protein>
<proteinExistence type="predicted"/>
<dbReference type="GO" id="GO:0051131">
    <property type="term" value="P:chaperone-mediated protein complex assembly"/>
    <property type="evidence" value="ECO:0007669"/>
    <property type="project" value="TreeGrafter"/>
</dbReference>
<comment type="caution">
    <text evidence="1">The sequence shown here is derived from an EMBL/GenBank/DDBJ whole genome shotgun (WGS) entry which is preliminary data.</text>
</comment>
<dbReference type="OrthoDB" id="528704at2759"/>
<dbReference type="EMBL" id="CAMXCT030001312">
    <property type="protein sequence ID" value="CAL4776201.1"/>
    <property type="molecule type" value="Genomic_DNA"/>
</dbReference>
<dbReference type="EMBL" id="CAMXCT010001312">
    <property type="protein sequence ID" value="CAI3988889.1"/>
    <property type="molecule type" value="Genomic_DNA"/>
</dbReference>
<name>A0A9P1CC09_9DINO</name>
<dbReference type="GO" id="GO:0051082">
    <property type="term" value="F:unfolded protein binding"/>
    <property type="evidence" value="ECO:0007669"/>
    <property type="project" value="InterPro"/>
</dbReference>
<evidence type="ECO:0000313" key="2">
    <source>
        <dbReference type="EMBL" id="CAL4776201.1"/>
    </source>
</evidence>
<dbReference type="GO" id="GO:0006457">
    <property type="term" value="P:protein folding"/>
    <property type="evidence" value="ECO:0007669"/>
    <property type="project" value="InterPro"/>
</dbReference>
<keyword evidence="3" id="KW-1185">Reference proteome</keyword>
<dbReference type="GO" id="GO:0060271">
    <property type="term" value="P:cilium assembly"/>
    <property type="evidence" value="ECO:0007669"/>
    <property type="project" value="InterPro"/>
</dbReference>
<dbReference type="SUPFAM" id="SSF52029">
    <property type="entry name" value="GroEL apical domain-like"/>
    <property type="match status" value="1"/>
</dbReference>
<dbReference type="Gene3D" id="1.10.560.10">
    <property type="entry name" value="GroEL-like equatorial domain"/>
    <property type="match status" value="1"/>
</dbReference>
<gene>
    <name evidence="1" type="ORF">C1SCF055_LOCUS16005</name>
</gene>
<dbReference type="PANTHER" id="PTHR46787">
    <property type="entry name" value="SYNDROMES PUTATIVE CHAPERONIN-RELATED"/>
    <property type="match status" value="1"/>
</dbReference>
<dbReference type="EMBL" id="CAMXCT020001312">
    <property type="protein sequence ID" value="CAL1142264.1"/>
    <property type="molecule type" value="Genomic_DNA"/>
</dbReference>
<dbReference type="Gene3D" id="3.50.7.10">
    <property type="entry name" value="GroEL"/>
    <property type="match status" value="1"/>
</dbReference>
<evidence type="ECO:0000313" key="3">
    <source>
        <dbReference type="Proteomes" id="UP001152797"/>
    </source>
</evidence>
<dbReference type="Gene3D" id="3.30.260.10">
    <property type="entry name" value="TCP-1-like chaperonin intermediate domain"/>
    <property type="match status" value="1"/>
</dbReference>
<dbReference type="Proteomes" id="UP001152797">
    <property type="component" value="Unassembled WGS sequence"/>
</dbReference>
<dbReference type="InterPro" id="IPR027409">
    <property type="entry name" value="GroEL-like_apical_dom_sf"/>
</dbReference>
<evidence type="ECO:0000313" key="1">
    <source>
        <dbReference type="EMBL" id="CAI3988889.1"/>
    </source>
</evidence>
<dbReference type="InterPro" id="IPR028790">
    <property type="entry name" value="MKKS"/>
</dbReference>
<reference evidence="1" key="1">
    <citation type="submission" date="2022-10" db="EMBL/GenBank/DDBJ databases">
        <authorList>
            <person name="Chen Y."/>
            <person name="Dougan E. K."/>
            <person name="Chan C."/>
            <person name="Rhodes N."/>
            <person name="Thang M."/>
        </authorList>
    </citation>
    <scope>NUCLEOTIDE SEQUENCE</scope>
</reference>
<sequence length="519" mass="56740">MDQEELGQAQQLLRCARRMVGPAASLQLHRMPVANAPVVATSSCAQVLKFFVAQPNHHILKLILDSTQEHLSSARDGGWLFLQLALGIFLALRGRGPVALEGVALSAQHLDIALQKSRIPFELQLTHVLALLRSVLCKPIALSDPKDVQHLSVVILEAFLHAVPGMDQGKGWPEVLRFEWFCGHDIEWSWTHHGLVLDTPGSIGARQRAETSGDLRLVLFDASLEEWLRPEAAWGMETYTVETYLSPSTPVDALRRWEISQFKKLADSLLKSGVQVLCCQKLVDPWLMDYLSSKGVTILWRLSIRHIEFVRQLSGATPVTSLAALPGWQEVMGRVASVELKRICQRDYVILTTAAGATAISTMLVSAPDDHALEELKQCLPQAVHCLWETVQSGFVLLGAGLTELQVAAELDRLASMHLLERCGTAVALREIASCFKDAAASLTPSGPESQCPSTSAAGAAMMDAASRVLQRWKEGSLPDGMVFDAELPKRKAILGAMNLAGILLRIGRALDFRTTPLG</sequence>
<dbReference type="InterPro" id="IPR002423">
    <property type="entry name" value="Cpn60/GroEL/TCP-1"/>
</dbReference>